<dbReference type="Proteomes" id="UP001408789">
    <property type="component" value="Unassembled WGS sequence"/>
</dbReference>
<evidence type="ECO:0000313" key="1">
    <source>
        <dbReference type="EMBL" id="KAK9058637.1"/>
    </source>
</evidence>
<proteinExistence type="predicted"/>
<dbReference type="PANTHER" id="PTHR46632:SF16">
    <property type="entry name" value="E3 UBIQUITIN-PROTEIN LIGASE SINA-LIKE 10"/>
    <property type="match status" value="1"/>
</dbReference>
<comment type="caution">
    <text evidence="1">The sequence shown here is derived from an EMBL/GenBank/DDBJ whole genome shotgun (WGS) entry which is preliminary data.</text>
</comment>
<accession>A0AAP0CQY4</accession>
<organism evidence="1 2">
    <name type="scientific">Deinandra increscens subsp. villosa</name>
    <dbReference type="NCBI Taxonomy" id="3103831"/>
    <lineage>
        <taxon>Eukaryota</taxon>
        <taxon>Viridiplantae</taxon>
        <taxon>Streptophyta</taxon>
        <taxon>Embryophyta</taxon>
        <taxon>Tracheophyta</taxon>
        <taxon>Spermatophyta</taxon>
        <taxon>Magnoliopsida</taxon>
        <taxon>eudicotyledons</taxon>
        <taxon>Gunneridae</taxon>
        <taxon>Pentapetalae</taxon>
        <taxon>asterids</taxon>
        <taxon>campanulids</taxon>
        <taxon>Asterales</taxon>
        <taxon>Asteraceae</taxon>
        <taxon>Asteroideae</taxon>
        <taxon>Heliantheae alliance</taxon>
        <taxon>Madieae</taxon>
        <taxon>Madiinae</taxon>
        <taxon>Deinandra</taxon>
    </lineage>
</organism>
<dbReference type="InterPro" id="IPR044286">
    <property type="entry name" value="SINL_plant"/>
</dbReference>
<sequence>MAGDWIESIFSMPRYKSNHDGGGLAQTNIDVSFDMRSLMYTEISGDITTRESNRGGGGLAQTSIDASFDMRSLMYTQISGDITTSESNRGGYESVDMRSIMYKQISGDITTSKSVESSSRNYKQGFDHTHHTPCFCPFSPECTFAASSRKLYRHVMNTHDKLTVTRFTYGLPFYVGVVIGGQRQRVILQEETDGIIFILYKHHYERVLSIYCIGPPRLDNAFTYKLIVRCNGGTRFSMKTVPEVYTKWEKHNPNNKPCLSLTNVDEQFLHVEVCIELNRGRHGH</sequence>
<gene>
    <name evidence="1" type="ORF">SSX86_023479</name>
</gene>
<reference evidence="1 2" key="1">
    <citation type="submission" date="2024-04" db="EMBL/GenBank/DDBJ databases">
        <title>The reference genome of an endangered Asteraceae, Deinandra increscens subsp. villosa, native to the Central Coast of California.</title>
        <authorList>
            <person name="Guilliams M."/>
            <person name="Hasenstab-Lehman K."/>
            <person name="Meyer R."/>
            <person name="Mcevoy S."/>
        </authorList>
    </citation>
    <scope>NUCLEOTIDE SEQUENCE [LARGE SCALE GENOMIC DNA]</scope>
    <source>
        <tissue evidence="1">Leaf</tissue>
    </source>
</reference>
<keyword evidence="2" id="KW-1185">Reference proteome</keyword>
<dbReference type="SUPFAM" id="SSF49599">
    <property type="entry name" value="TRAF domain-like"/>
    <property type="match status" value="1"/>
</dbReference>
<name>A0AAP0CQY4_9ASTR</name>
<dbReference type="AlphaFoldDB" id="A0AAP0CQY4"/>
<protein>
    <submittedName>
        <fullName evidence="1">Uncharacterized protein</fullName>
    </submittedName>
</protein>
<dbReference type="EMBL" id="JBCNJP010000023">
    <property type="protein sequence ID" value="KAK9058637.1"/>
    <property type="molecule type" value="Genomic_DNA"/>
</dbReference>
<evidence type="ECO:0000313" key="2">
    <source>
        <dbReference type="Proteomes" id="UP001408789"/>
    </source>
</evidence>
<dbReference type="PANTHER" id="PTHR46632">
    <property type="entry name" value="E3 UBIQUITIN-PROTEIN LIGASE SINA-LIKE 4"/>
    <property type="match status" value="1"/>
</dbReference>